<feature type="transmembrane region" description="Helical" evidence="2">
    <location>
        <begin position="515"/>
        <end position="535"/>
    </location>
</feature>
<evidence type="ECO:0000256" key="1">
    <source>
        <dbReference type="PROSITE-ProRule" id="PRU00175"/>
    </source>
</evidence>
<dbReference type="InterPro" id="IPR001841">
    <property type="entry name" value="Znf_RING"/>
</dbReference>
<evidence type="ECO:0000256" key="2">
    <source>
        <dbReference type="SAM" id="Phobius"/>
    </source>
</evidence>
<dbReference type="OrthoDB" id="4768183at2759"/>
<proteinExistence type="predicted"/>
<keyword evidence="2" id="KW-0472">Membrane</keyword>
<keyword evidence="2" id="KW-1133">Transmembrane helix</keyword>
<name>A0A553HVI1_9PEZI</name>
<gene>
    <name evidence="4" type="ORF">FHL15_007051</name>
</gene>
<reference evidence="5" key="1">
    <citation type="submission" date="2019-06" db="EMBL/GenBank/DDBJ databases">
        <title>Draft genome sequence of the griseofulvin-producing fungus Xylaria cubensis strain G536.</title>
        <authorList>
            <person name="Mead M.E."/>
            <person name="Raja H.A."/>
            <person name="Steenwyk J.L."/>
            <person name="Knowles S.L."/>
            <person name="Oberlies N.H."/>
            <person name="Rokas A."/>
        </authorList>
    </citation>
    <scope>NUCLEOTIDE SEQUENCE [LARGE SCALE GENOMIC DNA]</scope>
    <source>
        <strain evidence="5">G536</strain>
    </source>
</reference>
<evidence type="ECO:0000313" key="4">
    <source>
        <dbReference type="EMBL" id="TRX91954.1"/>
    </source>
</evidence>
<feature type="transmembrane region" description="Helical" evidence="2">
    <location>
        <begin position="384"/>
        <end position="402"/>
    </location>
</feature>
<accession>A0A553HVI1</accession>
<feature type="transmembrane region" description="Helical" evidence="2">
    <location>
        <begin position="242"/>
        <end position="259"/>
    </location>
</feature>
<keyword evidence="1" id="KW-0862">Zinc</keyword>
<protein>
    <recommendedName>
        <fullName evidence="3">RING-type domain-containing protein</fullName>
    </recommendedName>
</protein>
<comment type="caution">
    <text evidence="4">The sequence shown here is derived from an EMBL/GenBank/DDBJ whole genome shotgun (WGS) entry which is preliminary data.</text>
</comment>
<feature type="transmembrane region" description="Helical" evidence="2">
    <location>
        <begin position="279"/>
        <end position="300"/>
    </location>
</feature>
<dbReference type="EMBL" id="VFLP01000040">
    <property type="protein sequence ID" value="TRX91954.1"/>
    <property type="molecule type" value="Genomic_DNA"/>
</dbReference>
<evidence type="ECO:0000259" key="3">
    <source>
        <dbReference type="PROSITE" id="PS50089"/>
    </source>
</evidence>
<keyword evidence="2" id="KW-0812">Transmembrane</keyword>
<keyword evidence="1" id="KW-0863">Zinc-finger</keyword>
<dbReference type="GO" id="GO:0008270">
    <property type="term" value="F:zinc ion binding"/>
    <property type="evidence" value="ECO:0007669"/>
    <property type="project" value="UniProtKB-KW"/>
</dbReference>
<dbReference type="InterPro" id="IPR013083">
    <property type="entry name" value="Znf_RING/FYVE/PHD"/>
</dbReference>
<dbReference type="Proteomes" id="UP000319160">
    <property type="component" value="Unassembled WGS sequence"/>
</dbReference>
<feature type="transmembrane region" description="Helical" evidence="2">
    <location>
        <begin position="119"/>
        <end position="138"/>
    </location>
</feature>
<keyword evidence="5" id="KW-1185">Reference proteome</keyword>
<sequence>MDDPRPDVSGPPPDLPPSFLDFPLLRTTLFLAGVDMERTVGEMYRKGNYRYLRGVFNILSVNQYPDTSSTQSIIAASPAEIASAVSIISLVAVLVRMYYTRPGASSDTSLGLGPAVEIPILAAFFTLFALIAAALTWFSMGEVIRTSRLGTFIPFVSPEPEICMVCLESEPLTNLVSLQCYSDEEEAASPQRKPHYFHEACIESWWLTRDNAPRCPVCSQQARGYRTVDGNYRYPAPDPSSLVWATYSFFASVQFFFGSRSPIATRQLPWWQNSLGEHFAVVLLRGVGSLCLIIVSRLFYVKALYACYLFLVNSLNEYPSTRLYEYYLEITFSFFDMVSDLEHQICSLAGLFMPQRQIEYFSYFLEWPKIWFSSLFDLGPAGGWILHVLIVVLSFGFVHGFASRVNDLIYALTPPEIAGHERPDKPRVSVDFLQMIGAPWFEFTESLGWSPDEGSMLLAVTIPPVLWGFCFGLYLFYSTVLLTIWEDFFWQLVAFVLTHTAAKSFLSFWPDEMALGYGATILTGFILLPMVANTISRAWFHLP</sequence>
<dbReference type="Gene3D" id="3.30.40.10">
    <property type="entry name" value="Zinc/RING finger domain, C3HC4 (zinc finger)"/>
    <property type="match status" value="1"/>
</dbReference>
<feature type="domain" description="RING-type" evidence="3">
    <location>
        <begin position="163"/>
        <end position="219"/>
    </location>
</feature>
<dbReference type="AlphaFoldDB" id="A0A553HVI1"/>
<organism evidence="4 5">
    <name type="scientific">Xylaria flabelliformis</name>
    <dbReference type="NCBI Taxonomy" id="2512241"/>
    <lineage>
        <taxon>Eukaryota</taxon>
        <taxon>Fungi</taxon>
        <taxon>Dikarya</taxon>
        <taxon>Ascomycota</taxon>
        <taxon>Pezizomycotina</taxon>
        <taxon>Sordariomycetes</taxon>
        <taxon>Xylariomycetidae</taxon>
        <taxon>Xylariales</taxon>
        <taxon>Xylariaceae</taxon>
        <taxon>Xylaria</taxon>
    </lineage>
</organism>
<evidence type="ECO:0000313" key="5">
    <source>
        <dbReference type="Proteomes" id="UP000319160"/>
    </source>
</evidence>
<dbReference type="SUPFAM" id="SSF57850">
    <property type="entry name" value="RING/U-box"/>
    <property type="match status" value="1"/>
</dbReference>
<feature type="transmembrane region" description="Helical" evidence="2">
    <location>
        <begin position="456"/>
        <end position="476"/>
    </location>
</feature>
<keyword evidence="1" id="KW-0479">Metal-binding</keyword>
<dbReference type="PROSITE" id="PS50089">
    <property type="entry name" value="ZF_RING_2"/>
    <property type="match status" value="1"/>
</dbReference>
<feature type="transmembrane region" description="Helical" evidence="2">
    <location>
        <begin position="81"/>
        <end position="99"/>
    </location>
</feature>